<evidence type="ECO:0000256" key="1">
    <source>
        <dbReference type="SAM" id="MobiDB-lite"/>
    </source>
</evidence>
<dbReference type="AlphaFoldDB" id="A0A0V0GU10"/>
<protein>
    <submittedName>
        <fullName evidence="2">Putative ovule protein</fullName>
    </submittedName>
</protein>
<name>A0A0V0GU10_SOLCH</name>
<dbReference type="EMBL" id="GEDG01031804">
    <property type="protein sequence ID" value="JAP11175.1"/>
    <property type="molecule type" value="Transcribed_RNA"/>
</dbReference>
<reference evidence="2" key="1">
    <citation type="submission" date="2015-12" db="EMBL/GenBank/DDBJ databases">
        <title>Gene expression during late stages of embryo sac development: a critical building block for successful pollen-pistil interactions.</title>
        <authorList>
            <person name="Liu Y."/>
            <person name="Joly V."/>
            <person name="Sabar M."/>
            <person name="Matton D.P."/>
        </authorList>
    </citation>
    <scope>NUCLEOTIDE SEQUENCE</scope>
</reference>
<feature type="region of interest" description="Disordered" evidence="1">
    <location>
        <begin position="16"/>
        <end position="68"/>
    </location>
</feature>
<feature type="non-terminal residue" evidence="2">
    <location>
        <position position="68"/>
    </location>
</feature>
<accession>A0A0V0GU10</accession>
<sequence length="68" mass="7761">MISTQLSITTKLEHRYKKRDKGEKNLKAVNFPNAIKTLTKRSSGQSQQESSSRHKKAAKKSPKRGKYT</sequence>
<feature type="compositionally biased region" description="Basic residues" evidence="1">
    <location>
        <begin position="53"/>
        <end position="68"/>
    </location>
</feature>
<proteinExistence type="predicted"/>
<organism evidence="2">
    <name type="scientific">Solanum chacoense</name>
    <name type="common">Chaco potato</name>
    <dbReference type="NCBI Taxonomy" id="4108"/>
    <lineage>
        <taxon>Eukaryota</taxon>
        <taxon>Viridiplantae</taxon>
        <taxon>Streptophyta</taxon>
        <taxon>Embryophyta</taxon>
        <taxon>Tracheophyta</taxon>
        <taxon>Spermatophyta</taxon>
        <taxon>Magnoliopsida</taxon>
        <taxon>eudicotyledons</taxon>
        <taxon>Gunneridae</taxon>
        <taxon>Pentapetalae</taxon>
        <taxon>asterids</taxon>
        <taxon>lamiids</taxon>
        <taxon>Solanales</taxon>
        <taxon>Solanaceae</taxon>
        <taxon>Solanoideae</taxon>
        <taxon>Solaneae</taxon>
        <taxon>Solanum</taxon>
    </lineage>
</organism>
<evidence type="ECO:0000313" key="2">
    <source>
        <dbReference type="EMBL" id="JAP11175.1"/>
    </source>
</evidence>